<evidence type="ECO:0000256" key="2">
    <source>
        <dbReference type="SAM" id="MobiDB-lite"/>
    </source>
</evidence>
<feature type="compositionally biased region" description="Polar residues" evidence="2">
    <location>
        <begin position="386"/>
        <end position="397"/>
    </location>
</feature>
<dbReference type="EMBL" id="VDLU01000001">
    <property type="protein sequence ID" value="TNJ29276.1"/>
    <property type="molecule type" value="Genomic_DNA"/>
</dbReference>
<sequence length="453" mass="49647">MTTRDRLRHDAELASLRLEVQRLRGEVVAHTREAKALGAYVNRLKGALRLRASDLRVNEELLLAIANDGANRKRLEMLEAENARLRADNTRGRELIAEITAATTVAARGLREKQGEVEALRRRGSSKAPDRTEVEHLEAENARLRDELASAQAAQKEEAALRASLEAVQEDLLLELGTLQDAHSRREDCAIQTIELSTSLSGSQAPAFLIGAPDSYSTSFVEQLLPLGTTSPVPCESCLALETQLKRLEVLMADRDEQIAYLREQNATLSNAMDDGSKDQEQLRKAVDTAKGELQAANQVLEALNIQYQRVLGLLINVARIVISEQPAYTDGQRLVDIGGALLDAGIDDFDTPLLESLSRTVSGPRPDASISPNEPPMRAGLYLTSSESRRTQSSHGSADGGILPPPVALDGYSVDYDFSGHDDVDLDVQIENLRHLKQDLAKVSRRQRIGTE</sequence>
<keyword evidence="4" id="KW-1185">Reference proteome</keyword>
<organism evidence="3 4">
    <name type="scientific">Giardia muris</name>
    <dbReference type="NCBI Taxonomy" id="5742"/>
    <lineage>
        <taxon>Eukaryota</taxon>
        <taxon>Metamonada</taxon>
        <taxon>Diplomonadida</taxon>
        <taxon>Hexamitidae</taxon>
        <taxon>Giardiinae</taxon>
        <taxon>Giardia</taxon>
    </lineage>
</organism>
<dbReference type="PANTHER" id="PTHR43941">
    <property type="entry name" value="STRUCTURAL MAINTENANCE OF CHROMOSOMES PROTEIN 2"/>
    <property type="match status" value="1"/>
</dbReference>
<dbReference type="Proteomes" id="UP000315496">
    <property type="component" value="Chromosome 1"/>
</dbReference>
<feature type="coiled-coil region" evidence="1">
    <location>
        <begin position="134"/>
        <end position="171"/>
    </location>
</feature>
<dbReference type="AlphaFoldDB" id="A0A4Z1STM9"/>
<feature type="coiled-coil region" evidence="1">
    <location>
        <begin position="6"/>
        <end position="33"/>
    </location>
</feature>
<reference evidence="3 4" key="1">
    <citation type="submission" date="2019-05" db="EMBL/GenBank/DDBJ databases">
        <title>The compact genome of Giardia muris reveals important steps in the evolution of intestinal protozoan parasites.</title>
        <authorList>
            <person name="Xu F."/>
            <person name="Jimenez-Gonzalez A."/>
            <person name="Einarsson E."/>
            <person name="Astvaldsson A."/>
            <person name="Peirasmaki D."/>
            <person name="Eckmann L."/>
            <person name="Andersson J.O."/>
            <person name="Svard S.G."/>
            <person name="Jerlstrom-Hultqvist J."/>
        </authorList>
    </citation>
    <scope>NUCLEOTIDE SEQUENCE [LARGE SCALE GENOMIC DNA]</scope>
    <source>
        <strain evidence="3 4">Roberts-Thomson</strain>
    </source>
</reference>
<evidence type="ECO:0000313" key="3">
    <source>
        <dbReference type="EMBL" id="TNJ29276.1"/>
    </source>
</evidence>
<feature type="region of interest" description="Disordered" evidence="2">
    <location>
        <begin position="359"/>
        <end position="381"/>
    </location>
</feature>
<evidence type="ECO:0000313" key="4">
    <source>
        <dbReference type="Proteomes" id="UP000315496"/>
    </source>
</evidence>
<name>A0A4Z1STM9_GIAMU</name>
<feature type="coiled-coil region" evidence="1">
    <location>
        <begin position="280"/>
        <end position="307"/>
    </location>
</feature>
<accession>A0A4Z1STM9</accession>
<protein>
    <submittedName>
        <fullName evidence="3">Uncharacterized protein</fullName>
    </submittedName>
</protein>
<keyword evidence="1" id="KW-0175">Coiled coil</keyword>
<dbReference type="VEuPathDB" id="GiardiaDB:GMRT_14070"/>
<gene>
    <name evidence="3" type="ORF">GMRT_14070</name>
</gene>
<proteinExistence type="predicted"/>
<comment type="caution">
    <text evidence="3">The sequence shown here is derived from an EMBL/GenBank/DDBJ whole genome shotgun (WGS) entry which is preliminary data.</text>
</comment>
<dbReference type="PANTHER" id="PTHR43941:SF1">
    <property type="entry name" value="STRUCTURAL MAINTENANCE OF CHROMOSOMES PROTEIN 2"/>
    <property type="match status" value="1"/>
</dbReference>
<evidence type="ECO:0000256" key="1">
    <source>
        <dbReference type="SAM" id="Coils"/>
    </source>
</evidence>
<feature type="region of interest" description="Disordered" evidence="2">
    <location>
        <begin position="386"/>
        <end position="405"/>
    </location>
</feature>